<dbReference type="EMBL" id="BMMN01000002">
    <property type="protein sequence ID" value="GGO03036.1"/>
    <property type="molecule type" value="Genomic_DNA"/>
</dbReference>
<evidence type="ECO:0008006" key="3">
    <source>
        <dbReference type="Google" id="ProtNLM"/>
    </source>
</evidence>
<dbReference type="AlphaFoldDB" id="A0A8H9GVZ2"/>
<keyword evidence="2" id="KW-1185">Reference proteome</keyword>
<evidence type="ECO:0000313" key="2">
    <source>
        <dbReference type="Proteomes" id="UP000653480"/>
    </source>
</evidence>
<proteinExistence type="predicted"/>
<comment type="caution">
    <text evidence="1">The sequence shown here is derived from an EMBL/GenBank/DDBJ whole genome shotgun (WGS) entry which is preliminary data.</text>
</comment>
<reference evidence="1" key="2">
    <citation type="submission" date="2020-09" db="EMBL/GenBank/DDBJ databases">
        <authorList>
            <person name="Sun Q."/>
            <person name="Zhou Y."/>
        </authorList>
    </citation>
    <scope>NUCLEOTIDE SEQUENCE</scope>
    <source>
        <strain evidence="1">CGMCC 4.7138</strain>
    </source>
</reference>
<evidence type="ECO:0000313" key="1">
    <source>
        <dbReference type="EMBL" id="GGO03036.1"/>
    </source>
</evidence>
<dbReference type="Proteomes" id="UP000653480">
    <property type="component" value="Unassembled WGS sequence"/>
</dbReference>
<dbReference type="SUPFAM" id="SSF51735">
    <property type="entry name" value="NAD(P)-binding Rossmann-fold domains"/>
    <property type="match status" value="1"/>
</dbReference>
<gene>
    <name evidence="1" type="ORF">GCM10011574_12460</name>
</gene>
<dbReference type="Gene3D" id="3.40.50.720">
    <property type="entry name" value="NAD(P)-binding Rossmann-like Domain"/>
    <property type="match status" value="1"/>
</dbReference>
<sequence length="58" mass="6389">MPFEGFDTVRVAIIGLGNRGSGQLPLFFPIPGARITALCDIRPEKVDHTDGMQHRDPQ</sequence>
<name>A0A8H9GVZ2_9ACTN</name>
<protein>
    <recommendedName>
        <fullName evidence="3">Gfo/Idh/MocA family oxidoreductase</fullName>
    </recommendedName>
</protein>
<dbReference type="InterPro" id="IPR036291">
    <property type="entry name" value="NAD(P)-bd_dom_sf"/>
</dbReference>
<organism evidence="1 2">
    <name type="scientific">Microbispora bryophytorum</name>
    <dbReference type="NCBI Taxonomy" id="1460882"/>
    <lineage>
        <taxon>Bacteria</taxon>
        <taxon>Bacillati</taxon>
        <taxon>Actinomycetota</taxon>
        <taxon>Actinomycetes</taxon>
        <taxon>Streptosporangiales</taxon>
        <taxon>Streptosporangiaceae</taxon>
        <taxon>Microbispora</taxon>
    </lineage>
</organism>
<accession>A0A8H9GVZ2</accession>
<reference evidence="1" key="1">
    <citation type="journal article" date="2014" name="Int. J. Syst. Evol. Microbiol.">
        <title>Complete genome sequence of Corynebacterium casei LMG S-19264T (=DSM 44701T), isolated from a smear-ripened cheese.</title>
        <authorList>
            <consortium name="US DOE Joint Genome Institute (JGI-PGF)"/>
            <person name="Walter F."/>
            <person name="Albersmeier A."/>
            <person name="Kalinowski J."/>
            <person name="Ruckert C."/>
        </authorList>
    </citation>
    <scope>NUCLEOTIDE SEQUENCE</scope>
    <source>
        <strain evidence="1">CGMCC 4.7138</strain>
    </source>
</reference>